<accession>A0AAW5K385</accession>
<evidence type="ECO:0000256" key="2">
    <source>
        <dbReference type="ARBA" id="ARBA00023015"/>
    </source>
</evidence>
<dbReference type="Gene3D" id="3.40.190.290">
    <property type="match status" value="1"/>
</dbReference>
<keyword evidence="2" id="KW-0805">Transcription regulation</keyword>
<feature type="domain" description="HTH lysR-type" evidence="5">
    <location>
        <begin position="1"/>
        <end position="58"/>
    </location>
</feature>
<dbReference type="InterPro" id="IPR005119">
    <property type="entry name" value="LysR_subst-bd"/>
</dbReference>
<dbReference type="PROSITE" id="PS50931">
    <property type="entry name" value="HTH_LYSR"/>
    <property type="match status" value="1"/>
</dbReference>
<evidence type="ECO:0000313" key="7">
    <source>
        <dbReference type="Proteomes" id="UP001205919"/>
    </source>
</evidence>
<evidence type="ECO:0000256" key="1">
    <source>
        <dbReference type="ARBA" id="ARBA00009437"/>
    </source>
</evidence>
<dbReference type="CDD" id="cd05466">
    <property type="entry name" value="PBP2_LTTR_substrate"/>
    <property type="match status" value="1"/>
</dbReference>
<proteinExistence type="inferred from homology"/>
<keyword evidence="4" id="KW-0804">Transcription</keyword>
<organism evidence="6 7">
    <name type="scientific">Cloacibacillus evryensis</name>
    <dbReference type="NCBI Taxonomy" id="508460"/>
    <lineage>
        <taxon>Bacteria</taxon>
        <taxon>Thermotogati</taxon>
        <taxon>Synergistota</taxon>
        <taxon>Synergistia</taxon>
        <taxon>Synergistales</taxon>
        <taxon>Synergistaceae</taxon>
        <taxon>Cloacibacillus</taxon>
    </lineage>
</organism>
<dbReference type="Pfam" id="PF03466">
    <property type="entry name" value="LysR_substrate"/>
    <property type="match status" value="1"/>
</dbReference>
<dbReference type="InterPro" id="IPR050950">
    <property type="entry name" value="HTH-type_LysR_regulators"/>
</dbReference>
<comment type="caution">
    <text evidence="6">The sequence shown here is derived from an EMBL/GenBank/DDBJ whole genome shotgun (WGS) entry which is preliminary data.</text>
</comment>
<comment type="similarity">
    <text evidence="1">Belongs to the LysR transcriptional regulatory family.</text>
</comment>
<keyword evidence="3" id="KW-0238">DNA-binding</keyword>
<dbReference type="SUPFAM" id="SSF53850">
    <property type="entry name" value="Periplasmic binding protein-like II"/>
    <property type="match status" value="1"/>
</dbReference>
<dbReference type="GO" id="GO:0003700">
    <property type="term" value="F:DNA-binding transcription factor activity"/>
    <property type="evidence" value="ECO:0007669"/>
    <property type="project" value="InterPro"/>
</dbReference>
<dbReference type="InterPro" id="IPR036390">
    <property type="entry name" value="WH_DNA-bd_sf"/>
</dbReference>
<sequence length="305" mass="34944">MNIREEEYVLAIWKYRNIKSAADELLISPPGLSMFLSGLEKRLGVKLFHRVGKHLSATDIGMEYISHAQKITEQKREFDAQLSDYKNEVTGTISVGLHPRRTTYMIPRAVKTLTNRYPKVKTKIFEGTSQELFEKVRSGDLDFSIINRECGDAALEAHELYRDRLVAVLSPDHPLAKTAVSLPGEKLPWLDLTLFANERFILQHPEQSSRMYAEAALKYAGITPVNIFIIENLETASQMAAESLGIAFNMYSFTKNFAYDKPVRYFIVGDRNRYIRYNVVKRKGRSFPIFTRFFIEALKNSVTAD</sequence>
<dbReference type="GO" id="GO:0003677">
    <property type="term" value="F:DNA binding"/>
    <property type="evidence" value="ECO:0007669"/>
    <property type="project" value="UniProtKB-KW"/>
</dbReference>
<dbReference type="GO" id="GO:0005829">
    <property type="term" value="C:cytosol"/>
    <property type="evidence" value="ECO:0007669"/>
    <property type="project" value="TreeGrafter"/>
</dbReference>
<dbReference type="InterPro" id="IPR036388">
    <property type="entry name" value="WH-like_DNA-bd_sf"/>
</dbReference>
<dbReference type="EMBL" id="JANFYT010000031">
    <property type="protein sequence ID" value="MCQ4815265.1"/>
    <property type="molecule type" value="Genomic_DNA"/>
</dbReference>
<dbReference type="InterPro" id="IPR000847">
    <property type="entry name" value="LysR_HTH_N"/>
</dbReference>
<evidence type="ECO:0000259" key="5">
    <source>
        <dbReference type="PROSITE" id="PS50931"/>
    </source>
</evidence>
<keyword evidence="7" id="KW-1185">Reference proteome</keyword>
<dbReference type="Proteomes" id="UP001205919">
    <property type="component" value="Unassembled WGS sequence"/>
</dbReference>
<reference evidence="6 7" key="1">
    <citation type="submission" date="2022-06" db="EMBL/GenBank/DDBJ databases">
        <title>Isolation of gut microbiota from human fecal samples.</title>
        <authorList>
            <person name="Pamer E.G."/>
            <person name="Barat B."/>
            <person name="Waligurski E."/>
            <person name="Medina S."/>
            <person name="Paddock L."/>
            <person name="Mostad J."/>
        </authorList>
    </citation>
    <scope>NUCLEOTIDE SEQUENCE [LARGE SCALE GENOMIC DNA]</scope>
    <source>
        <strain evidence="6 7">DFI.9.90</strain>
    </source>
</reference>
<dbReference type="Gene3D" id="1.10.10.10">
    <property type="entry name" value="Winged helix-like DNA-binding domain superfamily/Winged helix DNA-binding domain"/>
    <property type="match status" value="1"/>
</dbReference>
<dbReference type="SUPFAM" id="SSF46785">
    <property type="entry name" value="Winged helix' DNA-binding domain"/>
    <property type="match status" value="1"/>
</dbReference>
<gene>
    <name evidence="6" type="ORF">NE630_12560</name>
</gene>
<dbReference type="PANTHER" id="PTHR30419">
    <property type="entry name" value="HTH-TYPE TRANSCRIPTIONAL REGULATOR YBHD"/>
    <property type="match status" value="1"/>
</dbReference>
<dbReference type="RefSeq" id="WP_008709313.1">
    <property type="nucleotide sequence ID" value="NZ_CABKQM010000003.1"/>
</dbReference>
<name>A0AAW5K385_9BACT</name>
<evidence type="ECO:0000256" key="4">
    <source>
        <dbReference type="ARBA" id="ARBA00023163"/>
    </source>
</evidence>
<evidence type="ECO:0000313" key="6">
    <source>
        <dbReference type="EMBL" id="MCQ4815265.1"/>
    </source>
</evidence>
<dbReference type="AlphaFoldDB" id="A0AAW5K385"/>
<dbReference type="Pfam" id="PF00126">
    <property type="entry name" value="HTH_1"/>
    <property type="match status" value="1"/>
</dbReference>
<evidence type="ECO:0000256" key="3">
    <source>
        <dbReference type="ARBA" id="ARBA00023125"/>
    </source>
</evidence>
<protein>
    <submittedName>
        <fullName evidence="6">LysR family transcriptional regulator</fullName>
    </submittedName>
</protein>